<sequence>MVASDTEDAEFSDGEAPTEETASVQGEDDEDDEEESAYGEEDEEEEEDDDYNEDEETEEEEEEWEPAKTPKAKAKGLPAKGTTSTGKGKAAAKPKGRVTKLAEDLDTLSIAGDADEDMDDILPLPPKKGRGSGATQDSVDELDTFSSAGKKKRQLGKNRVLTEDEIEQASWAAEHQPPARGNIRRLTMPREGS</sequence>
<dbReference type="VEuPathDB" id="FungiDB:SCHCODRAFT_02564434"/>
<accession>D8PL36</accession>
<feature type="compositionally biased region" description="Acidic residues" evidence="1">
    <location>
        <begin position="1"/>
        <end position="18"/>
    </location>
</feature>
<keyword evidence="3" id="KW-1185">Reference proteome</keyword>
<reference evidence="2 3" key="1">
    <citation type="journal article" date="2010" name="Nat. Biotechnol.">
        <title>Genome sequence of the model mushroom Schizophyllum commune.</title>
        <authorList>
            <person name="Ohm R.A."/>
            <person name="de Jong J.F."/>
            <person name="Lugones L.G."/>
            <person name="Aerts A."/>
            <person name="Kothe E."/>
            <person name="Stajich J.E."/>
            <person name="de Vries R.P."/>
            <person name="Record E."/>
            <person name="Levasseur A."/>
            <person name="Baker S.E."/>
            <person name="Bartholomew K.A."/>
            <person name="Coutinho P.M."/>
            <person name="Erdmann S."/>
            <person name="Fowler T.J."/>
            <person name="Gathman A.C."/>
            <person name="Lombard V."/>
            <person name="Henrissat B."/>
            <person name="Knabe N."/>
            <person name="Kuees U."/>
            <person name="Lilly W.W."/>
            <person name="Lindquist E."/>
            <person name="Lucas S."/>
            <person name="Magnuson J.K."/>
            <person name="Piumi F."/>
            <person name="Raudaskoski M."/>
            <person name="Salamov A."/>
            <person name="Schmutz J."/>
            <person name="Schwarze F.W.M.R."/>
            <person name="vanKuyk P.A."/>
            <person name="Horton J.S."/>
            <person name="Grigoriev I.V."/>
            <person name="Woesten H.A.B."/>
        </authorList>
    </citation>
    <scope>NUCLEOTIDE SEQUENCE [LARGE SCALE GENOMIC DNA]</scope>
    <source>
        <strain evidence="3">H4-8 / FGSC 9210</strain>
    </source>
</reference>
<feature type="compositionally biased region" description="Acidic residues" evidence="1">
    <location>
        <begin position="26"/>
        <end position="64"/>
    </location>
</feature>
<gene>
    <name evidence="2" type="ORF">SCHCODRAFT_84306</name>
</gene>
<dbReference type="InParanoid" id="D8PL36"/>
<evidence type="ECO:0000256" key="1">
    <source>
        <dbReference type="SAM" id="MobiDB-lite"/>
    </source>
</evidence>
<feature type="compositionally biased region" description="Low complexity" evidence="1">
    <location>
        <begin position="75"/>
        <end position="89"/>
    </location>
</feature>
<dbReference type="AlphaFoldDB" id="D8PL36"/>
<protein>
    <submittedName>
        <fullName evidence="2">Expressed protein</fullName>
    </submittedName>
</protein>
<dbReference type="HOGENOM" id="CLU_1409545_0_0_1"/>
<dbReference type="EMBL" id="GL377302">
    <property type="protein sequence ID" value="EFJ02697.1"/>
    <property type="molecule type" value="Genomic_DNA"/>
</dbReference>
<dbReference type="STRING" id="578458.D8PL36"/>
<name>D8PL36_SCHCM</name>
<proteinExistence type="predicted"/>
<feature type="region of interest" description="Disordered" evidence="1">
    <location>
        <begin position="1"/>
        <end position="193"/>
    </location>
</feature>
<evidence type="ECO:0000313" key="3">
    <source>
        <dbReference type="Proteomes" id="UP000007431"/>
    </source>
</evidence>
<evidence type="ECO:0000313" key="2">
    <source>
        <dbReference type="EMBL" id="EFJ02697.1"/>
    </source>
</evidence>
<dbReference type="Proteomes" id="UP000007431">
    <property type="component" value="Unassembled WGS sequence"/>
</dbReference>
<organism evidence="3">
    <name type="scientific">Schizophyllum commune (strain H4-8 / FGSC 9210)</name>
    <name type="common">Split gill fungus</name>
    <dbReference type="NCBI Taxonomy" id="578458"/>
    <lineage>
        <taxon>Eukaryota</taxon>
        <taxon>Fungi</taxon>
        <taxon>Dikarya</taxon>
        <taxon>Basidiomycota</taxon>
        <taxon>Agaricomycotina</taxon>
        <taxon>Agaricomycetes</taxon>
        <taxon>Agaricomycetidae</taxon>
        <taxon>Agaricales</taxon>
        <taxon>Schizophyllaceae</taxon>
        <taxon>Schizophyllum</taxon>
    </lineage>
</organism>